<evidence type="ECO:0000313" key="3">
    <source>
        <dbReference type="Proteomes" id="UP000297245"/>
    </source>
</evidence>
<dbReference type="EMBL" id="ML179778">
    <property type="protein sequence ID" value="THU81802.1"/>
    <property type="molecule type" value="Genomic_DNA"/>
</dbReference>
<protein>
    <submittedName>
        <fullName evidence="2">Uncharacterized protein</fullName>
    </submittedName>
</protein>
<gene>
    <name evidence="2" type="ORF">K435DRAFT_872938</name>
</gene>
<reference evidence="2 3" key="1">
    <citation type="journal article" date="2019" name="Nat. Ecol. Evol.">
        <title>Megaphylogeny resolves global patterns of mushroom evolution.</title>
        <authorList>
            <person name="Varga T."/>
            <person name="Krizsan K."/>
            <person name="Foldi C."/>
            <person name="Dima B."/>
            <person name="Sanchez-Garcia M."/>
            <person name="Sanchez-Ramirez S."/>
            <person name="Szollosi G.J."/>
            <person name="Szarkandi J.G."/>
            <person name="Papp V."/>
            <person name="Albert L."/>
            <person name="Andreopoulos W."/>
            <person name="Angelini C."/>
            <person name="Antonin V."/>
            <person name="Barry K.W."/>
            <person name="Bougher N.L."/>
            <person name="Buchanan P."/>
            <person name="Buyck B."/>
            <person name="Bense V."/>
            <person name="Catcheside P."/>
            <person name="Chovatia M."/>
            <person name="Cooper J."/>
            <person name="Damon W."/>
            <person name="Desjardin D."/>
            <person name="Finy P."/>
            <person name="Geml J."/>
            <person name="Haridas S."/>
            <person name="Hughes K."/>
            <person name="Justo A."/>
            <person name="Karasinski D."/>
            <person name="Kautmanova I."/>
            <person name="Kiss B."/>
            <person name="Kocsube S."/>
            <person name="Kotiranta H."/>
            <person name="LaButti K.M."/>
            <person name="Lechner B.E."/>
            <person name="Liimatainen K."/>
            <person name="Lipzen A."/>
            <person name="Lukacs Z."/>
            <person name="Mihaltcheva S."/>
            <person name="Morgado L.N."/>
            <person name="Niskanen T."/>
            <person name="Noordeloos M.E."/>
            <person name="Ohm R.A."/>
            <person name="Ortiz-Santana B."/>
            <person name="Ovrebo C."/>
            <person name="Racz N."/>
            <person name="Riley R."/>
            <person name="Savchenko A."/>
            <person name="Shiryaev A."/>
            <person name="Soop K."/>
            <person name="Spirin V."/>
            <person name="Szebenyi C."/>
            <person name="Tomsovsky M."/>
            <person name="Tulloss R.E."/>
            <person name="Uehling J."/>
            <person name="Grigoriev I.V."/>
            <person name="Vagvolgyi C."/>
            <person name="Papp T."/>
            <person name="Martin F.M."/>
            <person name="Miettinen O."/>
            <person name="Hibbett D.S."/>
            <person name="Nagy L.G."/>
        </authorList>
    </citation>
    <scope>NUCLEOTIDE SEQUENCE [LARGE SCALE GENOMIC DNA]</scope>
    <source>
        <strain evidence="2 3">CBS 962.96</strain>
    </source>
</reference>
<proteinExistence type="predicted"/>
<dbReference type="Proteomes" id="UP000297245">
    <property type="component" value="Unassembled WGS sequence"/>
</dbReference>
<feature type="compositionally biased region" description="Polar residues" evidence="1">
    <location>
        <begin position="432"/>
        <end position="442"/>
    </location>
</feature>
<feature type="compositionally biased region" description="Pro residues" evidence="1">
    <location>
        <begin position="467"/>
        <end position="477"/>
    </location>
</feature>
<feature type="region of interest" description="Disordered" evidence="1">
    <location>
        <begin position="106"/>
        <end position="150"/>
    </location>
</feature>
<accession>A0A4S8L096</accession>
<keyword evidence="3" id="KW-1185">Reference proteome</keyword>
<sequence>MAQSVPPASILNLDDLDALHNGDGWEYPDAEQDALRSFLRFPNLLQAFKEAGLAYNSTERRQSLLDIVMAEVIKAIGDDRLPSSIPSERSHLGPRLLEMLYELTESPVTSPTPMPPPAPSSSTQPGPTLPTPSHLEPAPPTAPDSKQWNSRRVAQTLNADRYTFYHVQHQDKPWHEIHNCAMADLIQELGPEKMKEYASLADRWRIEGPPEEYRDDPGAAMKKANALFVRFLQSMKQRFGLNVYALVNWAQADRPDIHDIAVKTTPGWLEAAELGNYHRRIIAVHREMLAVNTGLQASGTASKKTHPAWTQVQCGPSDSYPLLFELPPNPSKSDMFELIKNFMHAVATAQGGLNTRRGLVPWNALAHKPNGPVINDASVPAHLRSKVGPLDKMKLQELVQWWEHLLDRQRRNEVPVTFQSGYLKNGGKAVSVPSTMANSGPSTRVEHGPSLPSANSSHASNPGASSPSPPPLSPLPPTAQAAGFAAVGLESENGSLLTPQAPGFLHTLEQNLARIPETIPVAAPSDIFAQFVNPESCAPYGTSGDDLWEAGLNQHMHNAFWGRSSAEDMVGLLRRGPLGVRAYLGFVRYFVEQRGVSPNLFKERTELLNQAIELTCKRDSSKLAIDPTLQALSATSTAAMSSAAPTLEDELRTLRAAFQNTNDDAMIEDFEFDSTRTFLGTKRKSGPPCHGREDKSPRLTQYPPSDGVGANTTPSETPATAGSYVPAASAPAVAVAAPALPSPQAPEPSPSQPLAVPDGDSSHGSSANRSSSSRGRNNRGRGQKTKSHAPHPPVPRQTRSKAAPSSSTSQPERRSICTGWDLTGHVQHVLLECGGDEEFAKLVYPPAQDRFRAIVTNIYRFVGKVDRPKADISLAQFPELPSVLTEWVQSVNDVWNGVESQPMQVTDELLHNDQTLLSLQGFAMSILLRSFDDMTAEDVLRIRWFQPNGQGLEHLLWAIFVWGRALALSEGKPSKKYRWEEYQTVLQNMQTATDILRKASKNRTAVTRLFESAFGSIQLLPSAAPSG</sequence>
<feature type="compositionally biased region" description="Pro residues" evidence="1">
    <location>
        <begin position="740"/>
        <end position="751"/>
    </location>
</feature>
<name>A0A4S8L096_DENBC</name>
<organism evidence="2 3">
    <name type="scientific">Dendrothele bispora (strain CBS 962.96)</name>
    <dbReference type="NCBI Taxonomy" id="1314807"/>
    <lineage>
        <taxon>Eukaryota</taxon>
        <taxon>Fungi</taxon>
        <taxon>Dikarya</taxon>
        <taxon>Basidiomycota</taxon>
        <taxon>Agaricomycotina</taxon>
        <taxon>Agaricomycetes</taxon>
        <taxon>Agaricomycetidae</taxon>
        <taxon>Agaricales</taxon>
        <taxon>Agaricales incertae sedis</taxon>
        <taxon>Dendrothele</taxon>
    </lineage>
</organism>
<feature type="region of interest" description="Disordered" evidence="1">
    <location>
        <begin position="739"/>
        <end position="814"/>
    </location>
</feature>
<feature type="region of interest" description="Disordered" evidence="1">
    <location>
        <begin position="678"/>
        <end position="723"/>
    </location>
</feature>
<evidence type="ECO:0000313" key="2">
    <source>
        <dbReference type="EMBL" id="THU81802.1"/>
    </source>
</evidence>
<dbReference type="OrthoDB" id="3057023at2759"/>
<dbReference type="PANTHER" id="PTHR48125:SF12">
    <property type="entry name" value="AT HOOK TRANSCRIPTION FACTOR FAMILY-RELATED"/>
    <property type="match status" value="1"/>
</dbReference>
<feature type="region of interest" description="Disordered" evidence="1">
    <location>
        <begin position="429"/>
        <end position="479"/>
    </location>
</feature>
<feature type="compositionally biased region" description="Low complexity" evidence="1">
    <location>
        <begin position="449"/>
        <end position="466"/>
    </location>
</feature>
<feature type="compositionally biased region" description="Low complexity" evidence="1">
    <location>
        <begin position="762"/>
        <end position="775"/>
    </location>
</feature>
<feature type="compositionally biased region" description="Polar residues" evidence="1">
    <location>
        <begin position="710"/>
        <end position="720"/>
    </location>
</feature>
<feature type="compositionally biased region" description="Pro residues" evidence="1">
    <location>
        <begin position="110"/>
        <end position="119"/>
    </location>
</feature>
<dbReference type="AlphaFoldDB" id="A0A4S8L096"/>
<dbReference type="PANTHER" id="PTHR48125">
    <property type="entry name" value="LP07818P1"/>
    <property type="match status" value="1"/>
</dbReference>
<evidence type="ECO:0000256" key="1">
    <source>
        <dbReference type="SAM" id="MobiDB-lite"/>
    </source>
</evidence>
<feature type="compositionally biased region" description="Basic residues" evidence="1">
    <location>
        <begin position="776"/>
        <end position="789"/>
    </location>
</feature>